<dbReference type="SUPFAM" id="SSF53756">
    <property type="entry name" value="UDP-Glycosyltransferase/glycogen phosphorylase"/>
    <property type="match status" value="1"/>
</dbReference>
<name>B4VIQ3_9CYAN</name>
<accession>B4VIQ3</accession>
<dbReference type="Gene3D" id="3.40.50.2000">
    <property type="entry name" value="Glycogen Phosphorylase B"/>
    <property type="match status" value="1"/>
</dbReference>
<feature type="domain" description="Glycosyl transferase family 28 C-terminal" evidence="1">
    <location>
        <begin position="316"/>
        <end position="425"/>
    </location>
</feature>
<dbReference type="Proteomes" id="UP000003835">
    <property type="component" value="Unassembled WGS sequence"/>
</dbReference>
<sequence length="463" mass="52157">MIAQTRTIERFLNGERVASFESKTAEIAQHLHFRERTSRATDAAHTGWFSHLSPAIVQPNSARTRKLRVVLYSHDTMGLGHKRRNLLMAQTLAQSALPTDILLISGMSEASNLHIPDGVDYVALPALHKGTNGQYQSRRLDLSLQHIVNLRANIIRATVESFQPDVFIVDNVPRGAIRELDLTLEYLHTQTDTRCVLGLRDVLDDPIKVQHEWQQAENEDIIRKYYDAVWIYGDPRISDLVEDCQFSPDIAAKVRYTGCFDQRKRLEFVDTPDVDPLATLNLPPGRLAVCMVGGGQDGDKLAEMFAQTPLPPDTNGVILTGPFMPLPVRQHLHQIAAKHPRLRVLEFLAEPTQLLNRADCVITMGGYNTTYEVLSFDKPALIVPRVKPRQEQLIRAKRLQDLGLVDMLHPDNVTPTALREWLSQTMGTSTHRRDRIDFHGLARLPHLLESVVDSPVISMVNVS</sequence>
<dbReference type="EMBL" id="DS989842">
    <property type="protein sequence ID" value="EDX78169.1"/>
    <property type="molecule type" value="Genomic_DNA"/>
</dbReference>
<dbReference type="STRING" id="118168.MC7420_7907"/>
<protein>
    <recommendedName>
        <fullName evidence="1">Glycosyl transferase family 28 C-terminal domain-containing protein</fullName>
    </recommendedName>
</protein>
<keyword evidence="3" id="KW-1185">Reference proteome</keyword>
<dbReference type="HOGENOM" id="CLU_055279_0_0_3"/>
<proteinExistence type="predicted"/>
<dbReference type="RefSeq" id="WP_006098604.1">
    <property type="nucleotide sequence ID" value="NZ_DS989842.1"/>
</dbReference>
<dbReference type="AlphaFoldDB" id="B4VIQ3"/>
<organism evidence="2 3">
    <name type="scientific">Coleofasciculus chthonoplastes PCC 7420</name>
    <dbReference type="NCBI Taxonomy" id="118168"/>
    <lineage>
        <taxon>Bacteria</taxon>
        <taxon>Bacillati</taxon>
        <taxon>Cyanobacteriota</taxon>
        <taxon>Cyanophyceae</taxon>
        <taxon>Coleofasciculales</taxon>
        <taxon>Coleofasciculaceae</taxon>
        <taxon>Coleofasciculus</taxon>
    </lineage>
</organism>
<dbReference type="PANTHER" id="PTHR21015:SF28">
    <property type="entry name" value="SLL1722 PROTEIN"/>
    <property type="match status" value="1"/>
</dbReference>
<dbReference type="GO" id="GO:0016758">
    <property type="term" value="F:hexosyltransferase activity"/>
    <property type="evidence" value="ECO:0007669"/>
    <property type="project" value="InterPro"/>
</dbReference>
<reference evidence="2 3" key="1">
    <citation type="submission" date="2008-07" db="EMBL/GenBank/DDBJ databases">
        <authorList>
            <person name="Tandeau de Marsac N."/>
            <person name="Ferriera S."/>
            <person name="Johnson J."/>
            <person name="Kravitz S."/>
            <person name="Beeson K."/>
            <person name="Sutton G."/>
            <person name="Rogers Y.-H."/>
            <person name="Friedman R."/>
            <person name="Frazier M."/>
            <person name="Venter J.C."/>
        </authorList>
    </citation>
    <scope>NUCLEOTIDE SEQUENCE [LARGE SCALE GENOMIC DNA]</scope>
    <source>
        <strain evidence="2 3">PCC 7420</strain>
    </source>
</reference>
<dbReference type="eggNOG" id="COG4671">
    <property type="taxonomic scope" value="Bacteria"/>
</dbReference>
<dbReference type="InterPro" id="IPR007235">
    <property type="entry name" value="Glyco_trans_28_C"/>
</dbReference>
<dbReference type="PANTHER" id="PTHR21015">
    <property type="entry name" value="UDP-N-ACETYLGLUCOSAMINE--N-ACETYLMURAMYL-(PENTAPEPTIDE) PYROPHOSPHORYL-UNDECAPRENOL N-ACETYLGLUCOSAMINE TRANSFERASE 1"/>
    <property type="match status" value="1"/>
</dbReference>
<dbReference type="Pfam" id="PF04101">
    <property type="entry name" value="Glyco_tran_28_C"/>
    <property type="match status" value="1"/>
</dbReference>
<evidence type="ECO:0000259" key="1">
    <source>
        <dbReference type="Pfam" id="PF04101"/>
    </source>
</evidence>
<gene>
    <name evidence="2" type="ORF">MC7420_7907</name>
</gene>
<evidence type="ECO:0000313" key="3">
    <source>
        <dbReference type="Proteomes" id="UP000003835"/>
    </source>
</evidence>
<dbReference type="OrthoDB" id="9802126at2"/>
<evidence type="ECO:0000313" key="2">
    <source>
        <dbReference type="EMBL" id="EDX78169.1"/>
    </source>
</evidence>